<dbReference type="Pfam" id="PF00132">
    <property type="entry name" value="Hexapep"/>
    <property type="match status" value="1"/>
</dbReference>
<organism evidence="1 2">
    <name type="scientific">candidate division WOR-3 bacterium</name>
    <dbReference type="NCBI Taxonomy" id="2052148"/>
    <lineage>
        <taxon>Bacteria</taxon>
        <taxon>Bacteria division WOR-3</taxon>
    </lineage>
</organism>
<dbReference type="SUPFAM" id="SSF51161">
    <property type="entry name" value="Trimeric LpxA-like enzymes"/>
    <property type="match status" value="1"/>
</dbReference>
<dbReference type="AlphaFoldDB" id="A0A9D5K7Z9"/>
<proteinExistence type="predicted"/>
<dbReference type="PANTHER" id="PTHR13061">
    <property type="entry name" value="DYNACTIN SUBUNIT P25"/>
    <property type="match status" value="1"/>
</dbReference>
<protein>
    <submittedName>
        <fullName evidence="1">Gamma carbonic anhydrase family protein</fullName>
    </submittedName>
</protein>
<comment type="caution">
    <text evidence="1">The sequence shown here is derived from an EMBL/GenBank/DDBJ whole genome shotgun (WGS) entry which is preliminary data.</text>
</comment>
<dbReference type="InterPro" id="IPR047324">
    <property type="entry name" value="LbH_gamma_CA-like"/>
</dbReference>
<dbReference type="CDD" id="cd04645">
    <property type="entry name" value="LbH_gamma_CA_like"/>
    <property type="match status" value="1"/>
</dbReference>
<evidence type="ECO:0000313" key="1">
    <source>
        <dbReference type="EMBL" id="MBD3363815.1"/>
    </source>
</evidence>
<gene>
    <name evidence="1" type="ORF">GF359_01220</name>
</gene>
<evidence type="ECO:0000313" key="2">
    <source>
        <dbReference type="Proteomes" id="UP000630660"/>
    </source>
</evidence>
<dbReference type="InterPro" id="IPR001451">
    <property type="entry name" value="Hexapep"/>
</dbReference>
<reference evidence="1" key="1">
    <citation type="submission" date="2019-11" db="EMBL/GenBank/DDBJ databases">
        <title>Microbial mats filling the niche in hypersaline microbial mats.</title>
        <authorList>
            <person name="Wong H.L."/>
            <person name="Macleod F.I."/>
            <person name="White R.A. III"/>
            <person name="Burns B.P."/>
        </authorList>
    </citation>
    <scope>NUCLEOTIDE SEQUENCE</scope>
    <source>
        <strain evidence="1">Bin_327</strain>
    </source>
</reference>
<name>A0A9D5K7Z9_UNCW3</name>
<dbReference type="Gene3D" id="2.160.10.10">
    <property type="entry name" value="Hexapeptide repeat proteins"/>
    <property type="match status" value="1"/>
</dbReference>
<dbReference type="InterPro" id="IPR050484">
    <property type="entry name" value="Transf_Hexapept/Carb_Anhydrase"/>
</dbReference>
<dbReference type="PANTHER" id="PTHR13061:SF29">
    <property type="entry name" value="GAMMA CARBONIC ANHYDRASE-LIKE 1, MITOCHONDRIAL-RELATED"/>
    <property type="match status" value="1"/>
</dbReference>
<dbReference type="InterPro" id="IPR011004">
    <property type="entry name" value="Trimer_LpxA-like_sf"/>
</dbReference>
<sequence length="170" mass="18341">MERSRRPGVVTKRCFIAAGAHLIGQVQIGELSSVWYNTVIRGDINYISIGRETNIQDNCALHVTHELPVIIGDRVTVGHGAIVHGCVIEDDCLIGMGSVILDGARIGKGSVIAAGAVVRERMEVPSHSLVVGVPGVIKRTLDPSTIKMIREAGEHYVELTKARLEEADNQ</sequence>
<dbReference type="Proteomes" id="UP000630660">
    <property type="component" value="Unassembled WGS sequence"/>
</dbReference>
<dbReference type="EMBL" id="WJKJ01000034">
    <property type="protein sequence ID" value="MBD3363815.1"/>
    <property type="molecule type" value="Genomic_DNA"/>
</dbReference>
<accession>A0A9D5K7Z9</accession>